<evidence type="ECO:0000256" key="8">
    <source>
        <dbReference type="ARBA" id="ARBA00023239"/>
    </source>
</evidence>
<keyword evidence="5" id="KW-0949">S-adenosyl-L-methionine</keyword>
<dbReference type="GO" id="GO:0004851">
    <property type="term" value="F:uroporphyrin-III C-methyltransferase activity"/>
    <property type="evidence" value="ECO:0007669"/>
    <property type="project" value="UniProtKB-EC"/>
</dbReference>
<dbReference type="Pfam" id="PF00590">
    <property type="entry name" value="TP_methylase"/>
    <property type="match status" value="1"/>
</dbReference>
<evidence type="ECO:0000256" key="10">
    <source>
        <dbReference type="ARBA" id="ARBA00023268"/>
    </source>
</evidence>
<keyword evidence="2" id="KW-0169">Cobalamin biosynthesis</keyword>
<evidence type="ECO:0000256" key="6">
    <source>
        <dbReference type="ARBA" id="ARBA00023002"/>
    </source>
</evidence>
<gene>
    <name evidence="14" type="primary">cobA</name>
    <name evidence="14" type="ORF">FMM08_07725</name>
</gene>
<evidence type="ECO:0000256" key="5">
    <source>
        <dbReference type="ARBA" id="ARBA00022691"/>
    </source>
</evidence>
<comment type="caution">
    <text evidence="14">The sequence shown here is derived from an EMBL/GenBank/DDBJ whole genome shotgun (WGS) entry which is preliminary data.</text>
</comment>
<comment type="catalytic activity">
    <reaction evidence="11">
        <text>precorrin-2 + NAD(+) = sirohydrochlorin + NADH + 2 H(+)</text>
        <dbReference type="Rhea" id="RHEA:15613"/>
        <dbReference type="ChEBI" id="CHEBI:15378"/>
        <dbReference type="ChEBI" id="CHEBI:57540"/>
        <dbReference type="ChEBI" id="CHEBI:57945"/>
        <dbReference type="ChEBI" id="CHEBI:58351"/>
        <dbReference type="ChEBI" id="CHEBI:58827"/>
        <dbReference type="EC" id="1.3.1.76"/>
    </reaction>
</comment>
<dbReference type="InterPro" id="IPR035996">
    <property type="entry name" value="4pyrrol_Methylase_sf"/>
</dbReference>
<dbReference type="FunFam" id="3.40.1010.10:FF:000001">
    <property type="entry name" value="Siroheme synthase"/>
    <property type="match status" value="1"/>
</dbReference>
<sequence length="430" mass="44456">MSPNYPLHLDLEGRRAVVVGGGPVAARRARGLLEAGADVLLVAPQACEEVTELDESGRITWRRGRFAASDLDGAWLVHTATGVPRTDDAVAAEATSRRIWCVRADRGEGHTRSRAWTPAVVRHDDVLVSVTAGGDPRRATAVRDGVRLGLTSGALPLRRHRRPTGPDGTAPAIGRVTLVGGGPGDASLITLAGRRALAEADVVVVDRLAPRDLLAELDADVEVVDVGKAPDHHPVPQREIERVLVDRALRGLRVVRLKGGDGYVFGRGGEELAACRAAGVPCDVVPGITSALAVPAAAGIPVTHRGVSRSVTVMTGHDSLGGDELLDLAAQTRRGGTLVVLMGVSRLAELAEGLVTHGADPQLPVAVVESGCTPQQRTTTATLADAAAVAERRGVKAPAVLVIGAVAAMAHGSDSRSTRAARSAATAPSP</sequence>
<keyword evidence="15" id="KW-1185">Reference proteome</keyword>
<keyword evidence="6" id="KW-0560">Oxidoreductase</keyword>
<dbReference type="Gene3D" id="3.40.50.720">
    <property type="entry name" value="NAD(P)-binding Rossmann-like Domain"/>
    <property type="match status" value="1"/>
</dbReference>
<evidence type="ECO:0000256" key="2">
    <source>
        <dbReference type="ARBA" id="ARBA00022573"/>
    </source>
</evidence>
<dbReference type="Proteomes" id="UP000321234">
    <property type="component" value="Unassembled WGS sequence"/>
</dbReference>
<protein>
    <submittedName>
        <fullName evidence="14">Uroporphyrinogen-III C-methyltransferase</fullName>
        <ecNumber evidence="14">2.1.1.107</ecNumber>
    </submittedName>
</protein>
<dbReference type="GO" id="GO:0051287">
    <property type="term" value="F:NAD binding"/>
    <property type="evidence" value="ECO:0007669"/>
    <property type="project" value="InterPro"/>
</dbReference>
<keyword evidence="4 14" id="KW-0808">Transferase</keyword>
<proteinExistence type="predicted"/>
<keyword evidence="7" id="KW-0520">NAD</keyword>
<reference evidence="14 15" key="1">
    <citation type="submission" date="2019-07" db="EMBL/GenBank/DDBJ databases">
        <title>Quadrisphaera sp. strain DD2A genome sequencing and assembly.</title>
        <authorList>
            <person name="Kim I."/>
        </authorList>
    </citation>
    <scope>NUCLEOTIDE SEQUENCE [LARGE SCALE GENOMIC DNA]</scope>
    <source>
        <strain evidence="14 15">DD2A</strain>
    </source>
</reference>
<keyword evidence="10" id="KW-0511">Multifunctional enzyme</keyword>
<dbReference type="OrthoDB" id="9815856at2"/>
<dbReference type="InterPro" id="IPR006366">
    <property type="entry name" value="CobA/CysG_C"/>
</dbReference>
<feature type="domain" description="Tetrapyrrole methylase" evidence="13">
    <location>
        <begin position="175"/>
        <end position="386"/>
    </location>
</feature>
<evidence type="ECO:0000259" key="13">
    <source>
        <dbReference type="Pfam" id="PF00590"/>
    </source>
</evidence>
<dbReference type="InterPro" id="IPR000878">
    <property type="entry name" value="4pyrrol_Mease"/>
</dbReference>
<dbReference type="GO" id="GO:0019354">
    <property type="term" value="P:siroheme biosynthetic process"/>
    <property type="evidence" value="ECO:0007669"/>
    <property type="project" value="UniProtKB-UniPathway"/>
</dbReference>
<name>A0A5C8ZHR6_9ACTN</name>
<dbReference type="GO" id="GO:0043115">
    <property type="term" value="F:precorrin-2 dehydrogenase activity"/>
    <property type="evidence" value="ECO:0007669"/>
    <property type="project" value="UniProtKB-EC"/>
</dbReference>
<organism evidence="14 15">
    <name type="scientific">Quadrisphaera setariae</name>
    <dbReference type="NCBI Taxonomy" id="2593304"/>
    <lineage>
        <taxon>Bacteria</taxon>
        <taxon>Bacillati</taxon>
        <taxon>Actinomycetota</taxon>
        <taxon>Actinomycetes</taxon>
        <taxon>Kineosporiales</taxon>
        <taxon>Kineosporiaceae</taxon>
        <taxon>Quadrisphaera</taxon>
    </lineage>
</organism>
<dbReference type="PANTHER" id="PTHR45790:SF3">
    <property type="entry name" value="S-ADENOSYL-L-METHIONINE-DEPENDENT UROPORPHYRINOGEN III METHYLTRANSFERASE, CHLOROPLASTIC"/>
    <property type="match status" value="1"/>
</dbReference>
<keyword evidence="3 14" id="KW-0489">Methyltransferase</keyword>
<dbReference type="GO" id="GO:0009236">
    <property type="term" value="P:cobalamin biosynthetic process"/>
    <property type="evidence" value="ECO:0007669"/>
    <property type="project" value="UniProtKB-KW"/>
</dbReference>
<comment type="pathway">
    <text evidence="1">Porphyrin-containing compound metabolism; siroheme biosynthesis; sirohydrochlorin from precorrin-2: step 1/1.</text>
</comment>
<keyword evidence="9" id="KW-0627">Porphyrin biosynthesis</keyword>
<dbReference type="NCBIfam" id="TIGR01470">
    <property type="entry name" value="cysG_Nterm"/>
    <property type="match status" value="1"/>
</dbReference>
<dbReference type="InterPro" id="IPR014777">
    <property type="entry name" value="4pyrrole_Mease_sub1"/>
</dbReference>
<evidence type="ECO:0000256" key="11">
    <source>
        <dbReference type="ARBA" id="ARBA00047561"/>
    </source>
</evidence>
<evidence type="ECO:0000313" key="14">
    <source>
        <dbReference type="EMBL" id="TXR56653.1"/>
    </source>
</evidence>
<dbReference type="CDD" id="cd11642">
    <property type="entry name" value="SUMT"/>
    <property type="match status" value="1"/>
</dbReference>
<dbReference type="SUPFAM" id="SSF51735">
    <property type="entry name" value="NAD(P)-binding Rossmann-fold domains"/>
    <property type="match status" value="1"/>
</dbReference>
<evidence type="ECO:0000256" key="4">
    <source>
        <dbReference type="ARBA" id="ARBA00022679"/>
    </source>
</evidence>
<dbReference type="EC" id="2.1.1.107" evidence="14"/>
<dbReference type="Gene3D" id="3.30.950.10">
    <property type="entry name" value="Methyltransferase, Cobalt-precorrin-4 Transmethylase, Domain 2"/>
    <property type="match status" value="1"/>
</dbReference>
<dbReference type="SUPFAM" id="SSF53790">
    <property type="entry name" value="Tetrapyrrole methylase"/>
    <property type="match status" value="1"/>
</dbReference>
<dbReference type="InterPro" id="IPR050161">
    <property type="entry name" value="Siro_Cobalamin_biosynth"/>
</dbReference>
<dbReference type="PIRSF" id="PIRSF036426">
    <property type="entry name" value="Sirohaem_synth"/>
    <property type="match status" value="1"/>
</dbReference>
<dbReference type="EMBL" id="VKAC01000004">
    <property type="protein sequence ID" value="TXR56653.1"/>
    <property type="molecule type" value="Genomic_DNA"/>
</dbReference>
<dbReference type="InterPro" id="IPR014776">
    <property type="entry name" value="4pyrrole_Mease_sub2"/>
</dbReference>
<evidence type="ECO:0000256" key="1">
    <source>
        <dbReference type="ARBA" id="ARBA00005010"/>
    </source>
</evidence>
<keyword evidence="8" id="KW-0456">Lyase</keyword>
<dbReference type="NCBIfam" id="TIGR01469">
    <property type="entry name" value="cobA_cysG_Cterm"/>
    <property type="match status" value="1"/>
</dbReference>
<feature type="active site" description="Proton acceptor" evidence="12">
    <location>
        <position position="206"/>
    </location>
</feature>
<dbReference type="Pfam" id="PF13241">
    <property type="entry name" value="NAD_binding_7"/>
    <property type="match status" value="1"/>
</dbReference>
<dbReference type="InterPro" id="IPR036291">
    <property type="entry name" value="NAD(P)-bd_dom_sf"/>
</dbReference>
<feature type="active site" description="Proton donor" evidence="12">
    <location>
        <position position="228"/>
    </location>
</feature>
<evidence type="ECO:0000256" key="3">
    <source>
        <dbReference type="ARBA" id="ARBA00022603"/>
    </source>
</evidence>
<dbReference type="FunFam" id="3.30.950.10:FF:000001">
    <property type="entry name" value="Siroheme synthase"/>
    <property type="match status" value="1"/>
</dbReference>
<dbReference type="RefSeq" id="WP_147925782.1">
    <property type="nucleotide sequence ID" value="NZ_VKAC01000004.1"/>
</dbReference>
<dbReference type="AlphaFoldDB" id="A0A5C8ZHR6"/>
<dbReference type="Gene3D" id="3.40.1010.10">
    <property type="entry name" value="Cobalt-precorrin-4 Transmethylase, Domain 1"/>
    <property type="match status" value="1"/>
</dbReference>
<dbReference type="InterPro" id="IPR012409">
    <property type="entry name" value="Sirohaem_synth"/>
</dbReference>
<evidence type="ECO:0000313" key="15">
    <source>
        <dbReference type="Proteomes" id="UP000321234"/>
    </source>
</evidence>
<dbReference type="PANTHER" id="PTHR45790">
    <property type="entry name" value="SIROHEME SYNTHASE-RELATED"/>
    <property type="match status" value="1"/>
</dbReference>
<dbReference type="NCBIfam" id="NF004790">
    <property type="entry name" value="PRK06136.1"/>
    <property type="match status" value="1"/>
</dbReference>
<evidence type="ECO:0000256" key="9">
    <source>
        <dbReference type="ARBA" id="ARBA00023244"/>
    </source>
</evidence>
<evidence type="ECO:0000256" key="12">
    <source>
        <dbReference type="PIRSR" id="PIRSR036426-1"/>
    </source>
</evidence>
<dbReference type="UniPathway" id="UPA00262">
    <property type="reaction ID" value="UER00222"/>
</dbReference>
<dbReference type="GO" id="GO:0051266">
    <property type="term" value="F:sirohydrochlorin ferrochelatase activity"/>
    <property type="evidence" value="ECO:0007669"/>
    <property type="project" value="InterPro"/>
</dbReference>
<evidence type="ECO:0000256" key="7">
    <source>
        <dbReference type="ARBA" id="ARBA00023027"/>
    </source>
</evidence>
<dbReference type="InterPro" id="IPR006367">
    <property type="entry name" value="Sirohaem_synthase_N"/>
</dbReference>
<dbReference type="GO" id="GO:0032259">
    <property type="term" value="P:methylation"/>
    <property type="evidence" value="ECO:0007669"/>
    <property type="project" value="UniProtKB-KW"/>
</dbReference>
<accession>A0A5C8ZHR6</accession>